<dbReference type="SUPFAM" id="SSF51338">
    <property type="entry name" value="Composite domain of metallo-dependent hydrolases"/>
    <property type="match status" value="1"/>
</dbReference>
<proteinExistence type="predicted"/>
<evidence type="ECO:0000256" key="7">
    <source>
        <dbReference type="ARBA" id="ARBA00023004"/>
    </source>
</evidence>
<dbReference type="OrthoDB" id="194468at2759"/>
<evidence type="ECO:0000256" key="4">
    <source>
        <dbReference type="ARBA" id="ARBA00022801"/>
    </source>
</evidence>
<dbReference type="EC" id="3.5.2.7" evidence="2"/>
<reference evidence="9 10" key="1">
    <citation type="journal article" date="2013" name="Curr. Biol.">
        <title>The Genome of the Foraminiferan Reticulomyxa filosa.</title>
        <authorList>
            <person name="Glockner G."/>
            <person name="Hulsmann N."/>
            <person name="Schleicher M."/>
            <person name="Noegel A.A."/>
            <person name="Eichinger L."/>
            <person name="Gallinger C."/>
            <person name="Pawlowski J."/>
            <person name="Sierra R."/>
            <person name="Euteneuer U."/>
            <person name="Pillet L."/>
            <person name="Moustafa A."/>
            <person name="Platzer M."/>
            <person name="Groth M."/>
            <person name="Szafranski K."/>
            <person name="Schliwa M."/>
        </authorList>
    </citation>
    <scope>NUCLEOTIDE SEQUENCE [LARGE SCALE GENOMIC DNA]</scope>
</reference>
<evidence type="ECO:0000313" key="9">
    <source>
        <dbReference type="EMBL" id="ETO07679.1"/>
    </source>
</evidence>
<feature type="signal peptide" evidence="8">
    <location>
        <begin position="1"/>
        <end position="23"/>
    </location>
</feature>
<dbReference type="SUPFAM" id="SSF51556">
    <property type="entry name" value="Metallo-dependent hydrolases"/>
    <property type="match status" value="1"/>
</dbReference>
<evidence type="ECO:0000256" key="5">
    <source>
        <dbReference type="ARBA" id="ARBA00022808"/>
    </source>
</evidence>
<evidence type="ECO:0000313" key="10">
    <source>
        <dbReference type="Proteomes" id="UP000023152"/>
    </source>
</evidence>
<evidence type="ECO:0000256" key="8">
    <source>
        <dbReference type="SAM" id="SignalP"/>
    </source>
</evidence>
<dbReference type="Proteomes" id="UP000023152">
    <property type="component" value="Unassembled WGS sequence"/>
</dbReference>
<evidence type="ECO:0000256" key="1">
    <source>
        <dbReference type="ARBA" id="ARBA00005023"/>
    </source>
</evidence>
<name>X6M1B0_RETFI</name>
<feature type="non-terminal residue" evidence="9">
    <location>
        <position position="137"/>
    </location>
</feature>
<keyword evidence="7" id="KW-0408">Iron</keyword>
<dbReference type="InterPro" id="IPR011059">
    <property type="entry name" value="Metal-dep_hydrolase_composite"/>
</dbReference>
<dbReference type="GO" id="GO:0005737">
    <property type="term" value="C:cytoplasm"/>
    <property type="evidence" value="ECO:0007669"/>
    <property type="project" value="InterPro"/>
</dbReference>
<accession>X6M1B0</accession>
<dbReference type="InterPro" id="IPR005920">
    <property type="entry name" value="HutI"/>
</dbReference>
<dbReference type="EMBL" id="ASPP01025866">
    <property type="protein sequence ID" value="ETO07679.1"/>
    <property type="molecule type" value="Genomic_DNA"/>
</dbReference>
<dbReference type="AlphaFoldDB" id="X6M1B0"/>
<dbReference type="GO" id="GO:0050480">
    <property type="term" value="F:imidazolonepropionase activity"/>
    <property type="evidence" value="ECO:0007669"/>
    <property type="project" value="UniProtKB-EC"/>
</dbReference>
<keyword evidence="3" id="KW-0479">Metal-binding</keyword>
<keyword evidence="6" id="KW-0862">Zinc</keyword>
<keyword evidence="4" id="KW-0378">Hydrolase</keyword>
<dbReference type="InterPro" id="IPR032466">
    <property type="entry name" value="Metal_Hydrolase"/>
</dbReference>
<protein>
    <recommendedName>
        <fullName evidence="2">imidazolonepropionase</fullName>
        <ecNumber evidence="2">3.5.2.7</ecNumber>
    </recommendedName>
</protein>
<evidence type="ECO:0000256" key="6">
    <source>
        <dbReference type="ARBA" id="ARBA00022833"/>
    </source>
</evidence>
<feature type="chain" id="PRO_5004975098" description="imidazolonepropionase" evidence="8">
    <location>
        <begin position="24"/>
        <end position="137"/>
    </location>
</feature>
<dbReference type="PANTHER" id="PTHR42752">
    <property type="entry name" value="IMIDAZOLONEPROPIONASE"/>
    <property type="match status" value="1"/>
</dbReference>
<keyword evidence="8" id="KW-0732">Signal</keyword>
<comment type="caution">
    <text evidence="9">The sequence shown here is derived from an EMBL/GenBank/DDBJ whole genome shotgun (WGS) entry which is preliminary data.</text>
</comment>
<evidence type="ECO:0000256" key="3">
    <source>
        <dbReference type="ARBA" id="ARBA00022723"/>
    </source>
</evidence>
<gene>
    <name evidence="9" type="ORF">RFI_29709</name>
</gene>
<organism evidence="9 10">
    <name type="scientific">Reticulomyxa filosa</name>
    <dbReference type="NCBI Taxonomy" id="46433"/>
    <lineage>
        <taxon>Eukaryota</taxon>
        <taxon>Sar</taxon>
        <taxon>Rhizaria</taxon>
        <taxon>Retaria</taxon>
        <taxon>Foraminifera</taxon>
        <taxon>Monothalamids</taxon>
        <taxon>Reticulomyxidae</taxon>
        <taxon>Reticulomyxa</taxon>
    </lineage>
</organism>
<sequence length="137" mass="15383">MIINKKMYLGISYLLCLLQNVLKTKNISLTLSTVGSVKKWNKSSQMDKLKIIKDGGMAVGEDGKIKDVGKSEYIIKKYEKEKKEIIDLKMKKAIIPGLVDSHTHSIFAGDRINEFEMKIKGATYMEIHKKGGGIGYT</sequence>
<dbReference type="MEROPS" id="M38.980"/>
<comment type="pathway">
    <text evidence="1">Amino-acid degradation.</text>
</comment>
<evidence type="ECO:0000256" key="2">
    <source>
        <dbReference type="ARBA" id="ARBA00012864"/>
    </source>
</evidence>
<dbReference type="GO" id="GO:0019556">
    <property type="term" value="P:L-histidine catabolic process to glutamate and formamide"/>
    <property type="evidence" value="ECO:0007669"/>
    <property type="project" value="InterPro"/>
</dbReference>
<dbReference type="Gene3D" id="3.20.20.140">
    <property type="entry name" value="Metal-dependent hydrolases"/>
    <property type="match status" value="1"/>
</dbReference>
<keyword evidence="10" id="KW-1185">Reference proteome</keyword>
<dbReference type="GO" id="GO:0046872">
    <property type="term" value="F:metal ion binding"/>
    <property type="evidence" value="ECO:0007669"/>
    <property type="project" value="UniProtKB-KW"/>
</dbReference>
<dbReference type="PANTHER" id="PTHR42752:SF1">
    <property type="entry name" value="IMIDAZOLONEPROPIONASE-RELATED"/>
    <property type="match status" value="1"/>
</dbReference>
<keyword evidence="5" id="KW-0369">Histidine metabolism</keyword>